<evidence type="ECO:0000313" key="4">
    <source>
        <dbReference type="Proteomes" id="UP001646157"/>
    </source>
</evidence>
<evidence type="ECO:0000259" key="2">
    <source>
        <dbReference type="Pfam" id="PF20956"/>
    </source>
</evidence>
<dbReference type="GO" id="GO:0016779">
    <property type="term" value="F:nucleotidyltransferase activity"/>
    <property type="evidence" value="ECO:0007669"/>
    <property type="project" value="UniProtKB-KW"/>
</dbReference>
<dbReference type="EMBL" id="JAFBDZ010000002">
    <property type="protein sequence ID" value="MBM7586055.1"/>
    <property type="molecule type" value="Genomic_DNA"/>
</dbReference>
<comment type="caution">
    <text evidence="3">The sequence shown here is derived from an EMBL/GenBank/DDBJ whole genome shotgun (WGS) entry which is preliminary data.</text>
</comment>
<proteinExistence type="predicted"/>
<protein>
    <submittedName>
        <fullName evidence="3">ATP adenylyltransferase/5',5'''-P-1,P-4-tetraphosphate phosphorylase II</fullName>
    </submittedName>
</protein>
<dbReference type="Pfam" id="PF16285">
    <property type="entry name" value="DUF4931_N"/>
    <property type="match status" value="1"/>
</dbReference>
<accession>A0ABS2NDX2</accession>
<dbReference type="RefSeq" id="WP_239587543.1">
    <property type="nucleotide sequence ID" value="NZ_JAFBDZ010000002.1"/>
</dbReference>
<keyword evidence="3" id="KW-0808">Transferase</keyword>
<dbReference type="InterPro" id="IPR012361">
    <property type="entry name" value="GalT_short"/>
</dbReference>
<dbReference type="InterPro" id="IPR036265">
    <property type="entry name" value="HIT-like_sf"/>
</dbReference>
<feature type="domain" description="DUF4931" evidence="2">
    <location>
        <begin position="146"/>
        <end position="264"/>
    </location>
</feature>
<evidence type="ECO:0000259" key="1">
    <source>
        <dbReference type="Pfam" id="PF16285"/>
    </source>
</evidence>
<dbReference type="Gene3D" id="3.30.428.10">
    <property type="entry name" value="HIT-like"/>
    <property type="match status" value="1"/>
</dbReference>
<dbReference type="InterPro" id="IPR046322">
    <property type="entry name" value="DUF4931"/>
</dbReference>
<reference evidence="3 4" key="1">
    <citation type="submission" date="2021-01" db="EMBL/GenBank/DDBJ databases">
        <title>Genomic Encyclopedia of Type Strains, Phase IV (KMG-IV): sequencing the most valuable type-strain genomes for metagenomic binning, comparative biology and taxonomic classification.</title>
        <authorList>
            <person name="Goeker M."/>
        </authorList>
    </citation>
    <scope>NUCLEOTIDE SEQUENCE [LARGE SCALE GENOMIC DNA]</scope>
    <source>
        <strain evidence="3 4">DSM 24834</strain>
    </source>
</reference>
<keyword evidence="3" id="KW-0548">Nucleotidyltransferase</keyword>
<dbReference type="Proteomes" id="UP001646157">
    <property type="component" value="Unassembled WGS sequence"/>
</dbReference>
<organism evidence="3 4">
    <name type="scientific">Rossellomorea pakistanensis</name>
    <dbReference type="NCBI Taxonomy" id="992288"/>
    <lineage>
        <taxon>Bacteria</taxon>
        <taxon>Bacillati</taxon>
        <taxon>Bacillota</taxon>
        <taxon>Bacilli</taxon>
        <taxon>Bacillales</taxon>
        <taxon>Bacillaceae</taxon>
        <taxon>Rossellomorea</taxon>
    </lineage>
</organism>
<keyword evidence="4" id="KW-1185">Reference proteome</keyword>
<name>A0ABS2NDX2_9BACI</name>
<feature type="domain" description="DUF4931" evidence="1">
    <location>
        <begin position="20"/>
        <end position="142"/>
    </location>
</feature>
<dbReference type="InterPro" id="IPR049285">
    <property type="entry name" value="DUF4931_C"/>
</dbReference>
<evidence type="ECO:0000313" key="3">
    <source>
        <dbReference type="EMBL" id="MBM7586055.1"/>
    </source>
</evidence>
<gene>
    <name evidence="3" type="ORF">JOC86_002597</name>
</gene>
<dbReference type="SUPFAM" id="SSF54197">
    <property type="entry name" value="HIT-like"/>
    <property type="match status" value="1"/>
</dbReference>
<dbReference type="PIRSF" id="PIRSF031505">
    <property type="entry name" value="GalT_short"/>
    <property type="match status" value="1"/>
</dbReference>
<dbReference type="Pfam" id="PF20956">
    <property type="entry name" value="DUF4931_C"/>
    <property type="match status" value="1"/>
</dbReference>
<sequence>MYFKTIHLGDDMKKETILQFDTSVARKKPNSVHRKSLCPFCESGGLAEILDTHDSIILVKNKYPVLDDAFQTVLIETDECESELSEYPKSHLYKVIRFGMEKWLKMEEEDRFESVLFFKNHGPLSGGSIRHPHMQIIGLNNVNYRDNLTEDYFIGLEIHSSNGVQLNLSTKPMIGFTEFNIVLDDLDQIEQAADYIQKSVHYVVHHFNGRGCSSYNLFFYHWIGKIFIKIVPRYATTPLYVGYGLRQVFRNPQDLIDEMTKHYF</sequence>